<dbReference type="PANTHER" id="PTHR10067">
    <property type="entry name" value="PHOSPHATIDYLSERINE DECARBOXYLASE"/>
    <property type="match status" value="1"/>
</dbReference>
<evidence type="ECO:0000313" key="5">
    <source>
        <dbReference type="EMBL" id="ATX79628.1"/>
    </source>
</evidence>
<sequence length="306" mass="34462">MSQGFEIQIFNRHKNRMEIEKVYGDNMVKFAYGNPIGRLLGPVIASKTLSQLYGKSQDSLKSAQKVAPFLKNFNIDIDQYQKGSFKDNPIETSYKSFNEFFIREFQEGQRAFTQKDDEMGAFAEARYFGHESMSDDLTIPVKGSMLRAVDLIGDSELAKAFIGGPLMIARLCPVDYHRYHYPDHGKTLQSFTVPGDLHSVNPLALKYRHDIFIKNERRVSILETEHFGKLAYIEVGATCVGKIVQSFDESQPFKKGDEKGYFLFGGSTVVLCGEKGNWAPSSDMLENTKAGIETYIQLGDVVAQTN</sequence>
<keyword evidence="2" id="KW-0865">Zymogen</keyword>
<keyword evidence="4" id="KW-0670">Pyruvate</keyword>
<evidence type="ECO:0000256" key="1">
    <source>
        <dbReference type="ARBA" id="ARBA00022793"/>
    </source>
</evidence>
<evidence type="ECO:0000256" key="4">
    <source>
        <dbReference type="ARBA" id="ARBA00023317"/>
    </source>
</evidence>
<dbReference type="PANTHER" id="PTHR10067:SF17">
    <property type="entry name" value="PHOSPHATIDYLSERINE DECARBOXYLASE PROENZYME 2"/>
    <property type="match status" value="1"/>
</dbReference>
<dbReference type="Proteomes" id="UP000231701">
    <property type="component" value="Chromosome"/>
</dbReference>
<keyword evidence="3 5" id="KW-0456">Lyase</keyword>
<dbReference type="Pfam" id="PF02666">
    <property type="entry name" value="PS_Dcarbxylase"/>
    <property type="match status" value="1"/>
</dbReference>
<gene>
    <name evidence="5" type="ORF">Ga0123461_1209</name>
</gene>
<protein>
    <submittedName>
        <fullName evidence="5">Phosphatidylserine decarboxylase</fullName>
        <ecNumber evidence="5">4.1.1.65</ecNumber>
    </submittedName>
</protein>
<dbReference type="AlphaFoldDB" id="A0A2K8KXH7"/>
<evidence type="ECO:0000313" key="6">
    <source>
        <dbReference type="Proteomes" id="UP000231701"/>
    </source>
</evidence>
<dbReference type="KEGG" id="maes:Ga0123461_1209"/>
<dbReference type="EMBL" id="CP018799">
    <property type="protein sequence ID" value="ATX79628.1"/>
    <property type="molecule type" value="Genomic_DNA"/>
</dbReference>
<organism evidence="5 6">
    <name type="scientific">Mariprofundus aestuarium</name>
    <dbReference type="NCBI Taxonomy" id="1921086"/>
    <lineage>
        <taxon>Bacteria</taxon>
        <taxon>Pseudomonadati</taxon>
        <taxon>Pseudomonadota</taxon>
        <taxon>Candidatius Mariprofundia</taxon>
        <taxon>Mariprofundales</taxon>
        <taxon>Mariprofundaceae</taxon>
        <taxon>Mariprofundus</taxon>
    </lineage>
</organism>
<dbReference type="EC" id="4.1.1.65" evidence="5"/>
<dbReference type="InterPro" id="IPR003817">
    <property type="entry name" value="PS_Dcarbxylase"/>
</dbReference>
<evidence type="ECO:0000256" key="3">
    <source>
        <dbReference type="ARBA" id="ARBA00023239"/>
    </source>
</evidence>
<accession>A0A2K8KXH7</accession>
<dbReference type="GO" id="GO:0008654">
    <property type="term" value="P:phospholipid biosynthetic process"/>
    <property type="evidence" value="ECO:0007669"/>
    <property type="project" value="InterPro"/>
</dbReference>
<evidence type="ECO:0000256" key="2">
    <source>
        <dbReference type="ARBA" id="ARBA00023145"/>
    </source>
</evidence>
<keyword evidence="1" id="KW-0210">Decarboxylase</keyword>
<name>A0A2K8KXH7_MARES</name>
<proteinExistence type="predicted"/>
<dbReference type="OrthoDB" id="5289917at2"/>
<reference evidence="5 6" key="1">
    <citation type="submission" date="2016-12" db="EMBL/GenBank/DDBJ databases">
        <title>Isolation and genomic insights into novel planktonic Zetaproteobacteria from stratified waters of the Chesapeake Bay.</title>
        <authorList>
            <person name="McAllister S.M."/>
            <person name="Kato S."/>
            <person name="Chan C.S."/>
            <person name="Chiu B.K."/>
            <person name="Field E.K."/>
        </authorList>
    </citation>
    <scope>NUCLEOTIDE SEQUENCE [LARGE SCALE GENOMIC DNA]</scope>
    <source>
        <strain evidence="5 6">CP-5</strain>
    </source>
</reference>
<dbReference type="RefSeq" id="WP_100277500.1">
    <property type="nucleotide sequence ID" value="NZ_CP018799.1"/>
</dbReference>
<keyword evidence="6" id="KW-1185">Reference proteome</keyword>
<dbReference type="GO" id="GO:0004609">
    <property type="term" value="F:phosphatidylserine decarboxylase activity"/>
    <property type="evidence" value="ECO:0007669"/>
    <property type="project" value="UniProtKB-EC"/>
</dbReference>